<dbReference type="SUPFAM" id="SSF74650">
    <property type="entry name" value="Galactose mutarotase-like"/>
    <property type="match status" value="1"/>
</dbReference>
<dbReference type="InterPro" id="IPR000322">
    <property type="entry name" value="Glyco_hydro_31_TIM"/>
</dbReference>
<dbReference type="Gene3D" id="2.60.40.1180">
    <property type="entry name" value="Golgi alpha-mannosidase II"/>
    <property type="match status" value="2"/>
</dbReference>
<dbReference type="Gene3D" id="2.60.40.1760">
    <property type="entry name" value="glycosyl hydrolase (family 31)"/>
    <property type="match status" value="1"/>
</dbReference>
<evidence type="ECO:0000313" key="9">
    <source>
        <dbReference type="EMBL" id="TXD89155.1"/>
    </source>
</evidence>
<dbReference type="InterPro" id="IPR025887">
    <property type="entry name" value="Glyco_hydro_31_N_dom"/>
</dbReference>
<comment type="similarity">
    <text evidence="1 4">Belongs to the glycosyl hydrolase 31 family.</text>
</comment>
<dbReference type="GO" id="GO:0005975">
    <property type="term" value="P:carbohydrate metabolic process"/>
    <property type="evidence" value="ECO:0007669"/>
    <property type="project" value="InterPro"/>
</dbReference>
<dbReference type="PANTHER" id="PTHR22762:SF166">
    <property type="entry name" value="ALPHA-GLUCOSIDASE"/>
    <property type="match status" value="1"/>
</dbReference>
<name>A0A5C6ZJ06_9FLAO</name>
<evidence type="ECO:0000313" key="10">
    <source>
        <dbReference type="Proteomes" id="UP000321578"/>
    </source>
</evidence>
<dbReference type="Pfam" id="PF01055">
    <property type="entry name" value="Glyco_hydro_31_2nd"/>
    <property type="match status" value="1"/>
</dbReference>
<gene>
    <name evidence="9" type="ORF">ESY86_10335</name>
</gene>
<keyword evidence="10" id="KW-1185">Reference proteome</keyword>
<evidence type="ECO:0000256" key="4">
    <source>
        <dbReference type="RuleBase" id="RU361185"/>
    </source>
</evidence>
<sequence>MITNTELEHKGNLTPSKIIGFRKDVDRLYFSTDNDVVLQVTVLRDSVLRFRYTTTGTFTKDFSYAITKYASTGYNHLEIEELKTFYKITTSKLECHISKLNLGVQIYDVLDKRLINQDEIGFHWEESYVHGGNFVKMSKVSNDGESYYGLGDKPSHINLKGKRFENWVTDSYAYGKDSDPIYKSIPFYTGLHHNKAYGIFFDNSFRSFFDFAQERRNVTSFWAMGGEMNYYFIYGPKMTEVVESYTDLTGKPHLLPPMWALGFHQCKWSYYPEKKVKSIANNFRKLKIPCDAIYLDIDYMDGFRCFTWNKDYFPDPKRMVKELLDDGFKTVAIIDPGIKIDKEYSVFREALENDYFCKRADGPYMKGKVWPGECYFPDFTNPKVRDWWAGLFQELIEDIGVKGVWNDMNEPAVMEVPNKTFPDDVRHEYDGNRCSHRKAHNVYGMQMARATYQGLKKFAYPKRPFVITRAAYSGTQRYTSTWTGDNVATWEHLWIANVQAQRLAMSGFSFAGSDIGGFAEQPQGELFTRWVQLGIFHPFFRVHSSGDHGDQEPWAFGKNVTDVVRKFIEIRYQLLPYLYTTFWNYVEDGTPILKSLVLYDQEDVHTHYRTDEFVFGNQILVCPILEPNAKGRRMYVPNGNWYSFWDDSIIEGGLELWVDADIEEMPIYIKEGAVIPKYPIQQYVGEKKIETVTLEVYYKEGKEVSQLYDDAHDGYDYTKGRYSLRTFKLTGKPNELIIQQHKEGKFDAEYGNFEIKLHGLPFEIEEIQVDNVVIPVKELIKNGNSEMTIDKEFSQLHLIGKTE</sequence>
<feature type="domain" description="Glycoside hydrolase family 31 TIM barrel" evidence="5">
    <location>
        <begin position="255"/>
        <end position="580"/>
    </location>
</feature>
<evidence type="ECO:0000256" key="3">
    <source>
        <dbReference type="ARBA" id="ARBA00023295"/>
    </source>
</evidence>
<evidence type="ECO:0000259" key="7">
    <source>
        <dbReference type="Pfam" id="PF17137"/>
    </source>
</evidence>
<dbReference type="InterPro" id="IPR017853">
    <property type="entry name" value="GH"/>
</dbReference>
<dbReference type="GO" id="GO:0004553">
    <property type="term" value="F:hydrolase activity, hydrolyzing O-glycosyl compounds"/>
    <property type="evidence" value="ECO:0007669"/>
    <property type="project" value="InterPro"/>
</dbReference>
<dbReference type="Pfam" id="PF13802">
    <property type="entry name" value="Gal_mutarotas_2"/>
    <property type="match status" value="1"/>
</dbReference>
<dbReference type="InterPro" id="IPR030458">
    <property type="entry name" value="Glyco_hydro_31_AS"/>
</dbReference>
<proteinExistence type="inferred from homology"/>
<dbReference type="InterPro" id="IPR013780">
    <property type="entry name" value="Glyco_hydro_b"/>
</dbReference>
<dbReference type="InterPro" id="IPR011013">
    <property type="entry name" value="Gal_mutarotase_sf_dom"/>
</dbReference>
<evidence type="ECO:0000259" key="6">
    <source>
        <dbReference type="Pfam" id="PF13802"/>
    </source>
</evidence>
<accession>A0A5C6ZJ06</accession>
<dbReference type="Pfam" id="PF17137">
    <property type="entry name" value="DUF5110"/>
    <property type="match status" value="1"/>
</dbReference>
<feature type="domain" description="Glycosyl hydrolase family 31 C-terminal" evidence="8">
    <location>
        <begin position="589"/>
        <end position="675"/>
    </location>
</feature>
<dbReference type="PANTHER" id="PTHR22762">
    <property type="entry name" value="ALPHA-GLUCOSIDASE"/>
    <property type="match status" value="1"/>
</dbReference>
<evidence type="ECO:0000259" key="8">
    <source>
        <dbReference type="Pfam" id="PF21365"/>
    </source>
</evidence>
<evidence type="ECO:0000259" key="5">
    <source>
        <dbReference type="Pfam" id="PF01055"/>
    </source>
</evidence>
<dbReference type="Proteomes" id="UP000321578">
    <property type="component" value="Unassembled WGS sequence"/>
</dbReference>
<evidence type="ECO:0000256" key="1">
    <source>
        <dbReference type="ARBA" id="ARBA00007806"/>
    </source>
</evidence>
<dbReference type="SUPFAM" id="SSF51445">
    <property type="entry name" value="(Trans)glycosidases"/>
    <property type="match status" value="1"/>
</dbReference>
<comment type="caution">
    <text evidence="9">The sequence shown here is derived from an EMBL/GenBank/DDBJ whole genome shotgun (WGS) entry which is preliminary data.</text>
</comment>
<dbReference type="EMBL" id="VORO01000009">
    <property type="protein sequence ID" value="TXD89155.1"/>
    <property type="molecule type" value="Genomic_DNA"/>
</dbReference>
<dbReference type="OrthoDB" id="176168at2"/>
<dbReference type="CDD" id="cd06604">
    <property type="entry name" value="GH31_glucosidase_II_MalA"/>
    <property type="match status" value="1"/>
</dbReference>
<organism evidence="9 10">
    <name type="scientific">Subsaximicrobium wynnwilliamsii</name>
    <dbReference type="NCBI Taxonomy" id="291179"/>
    <lineage>
        <taxon>Bacteria</taxon>
        <taxon>Pseudomonadati</taxon>
        <taxon>Bacteroidota</taxon>
        <taxon>Flavobacteriia</taxon>
        <taxon>Flavobacteriales</taxon>
        <taxon>Flavobacteriaceae</taxon>
        <taxon>Subsaximicrobium</taxon>
    </lineage>
</organism>
<dbReference type="RefSeq" id="WP_147086509.1">
    <property type="nucleotide sequence ID" value="NZ_VORM01000007.1"/>
</dbReference>
<dbReference type="PROSITE" id="PS00129">
    <property type="entry name" value="GLYCOSYL_HYDROL_F31_1"/>
    <property type="match status" value="1"/>
</dbReference>
<feature type="domain" description="Glycoside hydrolase family 31 N-terminal" evidence="6">
    <location>
        <begin position="38"/>
        <end position="210"/>
    </location>
</feature>
<dbReference type="Gene3D" id="3.20.20.80">
    <property type="entry name" value="Glycosidases"/>
    <property type="match status" value="1"/>
</dbReference>
<dbReference type="GO" id="GO:0030246">
    <property type="term" value="F:carbohydrate binding"/>
    <property type="evidence" value="ECO:0007669"/>
    <property type="project" value="InterPro"/>
</dbReference>
<keyword evidence="2 4" id="KW-0378">Hydrolase</keyword>
<dbReference type="Pfam" id="PF21365">
    <property type="entry name" value="Glyco_hydro_31_3rd"/>
    <property type="match status" value="1"/>
</dbReference>
<dbReference type="InterPro" id="IPR033403">
    <property type="entry name" value="DUF5110"/>
</dbReference>
<protein>
    <submittedName>
        <fullName evidence="9">DUF4968 domain-containing protein</fullName>
    </submittedName>
</protein>
<dbReference type="SUPFAM" id="SSF51011">
    <property type="entry name" value="Glycosyl hydrolase domain"/>
    <property type="match status" value="1"/>
</dbReference>
<evidence type="ECO:0000256" key="2">
    <source>
        <dbReference type="ARBA" id="ARBA00022801"/>
    </source>
</evidence>
<keyword evidence="3 4" id="KW-0326">Glycosidase</keyword>
<reference evidence="9 10" key="1">
    <citation type="submission" date="2019-08" db="EMBL/GenBank/DDBJ databases">
        <title>Genomes of Subsaximicrobium wynnwilliamsii strains.</title>
        <authorList>
            <person name="Bowman J.P."/>
        </authorList>
    </citation>
    <scope>NUCLEOTIDE SEQUENCE [LARGE SCALE GENOMIC DNA]</scope>
    <source>
        <strain evidence="9 10">2-80-2</strain>
    </source>
</reference>
<feature type="domain" description="DUF5110" evidence="7">
    <location>
        <begin position="692"/>
        <end position="759"/>
    </location>
</feature>
<dbReference type="InterPro" id="IPR048395">
    <property type="entry name" value="Glyco_hydro_31_C"/>
</dbReference>
<dbReference type="AlphaFoldDB" id="A0A5C6ZJ06"/>
<dbReference type="CDD" id="cd14752">
    <property type="entry name" value="GH31_N"/>
    <property type="match status" value="1"/>
</dbReference>